<feature type="repeat" description="PPR" evidence="2">
    <location>
        <begin position="57"/>
        <end position="91"/>
    </location>
</feature>
<dbReference type="Pfam" id="PF01535">
    <property type="entry name" value="PPR"/>
    <property type="match status" value="2"/>
</dbReference>
<dbReference type="InterPro" id="IPR011990">
    <property type="entry name" value="TPR-like_helical_dom_sf"/>
</dbReference>
<organism evidence="3 4">
    <name type="scientific">Erythroxylum novogranatense</name>
    <dbReference type="NCBI Taxonomy" id="1862640"/>
    <lineage>
        <taxon>Eukaryota</taxon>
        <taxon>Viridiplantae</taxon>
        <taxon>Streptophyta</taxon>
        <taxon>Embryophyta</taxon>
        <taxon>Tracheophyta</taxon>
        <taxon>Spermatophyta</taxon>
        <taxon>Magnoliopsida</taxon>
        <taxon>eudicotyledons</taxon>
        <taxon>Gunneridae</taxon>
        <taxon>Pentapetalae</taxon>
        <taxon>rosids</taxon>
        <taxon>fabids</taxon>
        <taxon>Malpighiales</taxon>
        <taxon>Erythroxylaceae</taxon>
        <taxon>Erythroxylum</taxon>
    </lineage>
</organism>
<evidence type="ECO:0008006" key="5">
    <source>
        <dbReference type="Google" id="ProtNLM"/>
    </source>
</evidence>
<evidence type="ECO:0000313" key="3">
    <source>
        <dbReference type="EMBL" id="KAJ8767797.1"/>
    </source>
</evidence>
<dbReference type="NCBIfam" id="TIGR00756">
    <property type="entry name" value="PPR"/>
    <property type="match status" value="2"/>
</dbReference>
<protein>
    <recommendedName>
        <fullName evidence="5">Pentatricopeptide repeat-containing protein</fullName>
    </recommendedName>
</protein>
<gene>
    <name evidence="3" type="ORF">K2173_020737</name>
</gene>
<dbReference type="AlphaFoldDB" id="A0AAV8TLI8"/>
<dbReference type="EMBL" id="JAIWQS010000004">
    <property type="protein sequence ID" value="KAJ8767797.1"/>
    <property type="molecule type" value="Genomic_DNA"/>
</dbReference>
<dbReference type="PROSITE" id="PS51375">
    <property type="entry name" value="PPR"/>
    <property type="match status" value="1"/>
</dbReference>
<keyword evidence="4" id="KW-1185">Reference proteome</keyword>
<evidence type="ECO:0000256" key="1">
    <source>
        <dbReference type="ARBA" id="ARBA00022737"/>
    </source>
</evidence>
<accession>A0AAV8TLI8</accession>
<dbReference type="Gene3D" id="1.25.40.10">
    <property type="entry name" value="Tetratricopeptide repeat domain"/>
    <property type="match status" value="3"/>
</dbReference>
<name>A0AAV8TLI8_9ROSI</name>
<evidence type="ECO:0000256" key="2">
    <source>
        <dbReference type="PROSITE-ProRule" id="PRU00708"/>
    </source>
</evidence>
<evidence type="ECO:0000313" key="4">
    <source>
        <dbReference type="Proteomes" id="UP001159364"/>
    </source>
</evidence>
<dbReference type="PANTHER" id="PTHR47493:SF1">
    <property type="entry name" value="OS08G0520200 PROTEIN"/>
    <property type="match status" value="1"/>
</dbReference>
<comment type="caution">
    <text evidence="3">The sequence shown here is derived from an EMBL/GenBank/DDBJ whole genome shotgun (WGS) entry which is preliminary data.</text>
</comment>
<reference evidence="3 4" key="1">
    <citation type="submission" date="2021-09" db="EMBL/GenBank/DDBJ databases">
        <title>Genomic insights and catalytic innovation underlie evolution of tropane alkaloids biosynthesis.</title>
        <authorList>
            <person name="Wang Y.-J."/>
            <person name="Tian T."/>
            <person name="Huang J.-P."/>
            <person name="Huang S.-X."/>
        </authorList>
    </citation>
    <scope>NUCLEOTIDE SEQUENCE [LARGE SCALE GENOMIC DNA]</scope>
    <source>
        <strain evidence="3">KIB-2018</strain>
        <tissue evidence="3">Leaf</tissue>
    </source>
</reference>
<sequence length="426" mass="48915">MVVGSVSVGAANPPFLGHLKWKSFKVFCNQRDPSYRALARKITRKLKVDENICAKEYIVGCESIIQSLCRKGMPLLAEEILVEMKVEGFVPNKDIVSAVMLCYANNGLFAQAQAIWEDMLLSAFVPRVQVVSELMDAYGKVGLFHKVTEILEQVCSRDFNFIPEVYSLAISCFGKGGQLDLMESTLKDMISRGLPIDSVTGNAFLMYYSFHGSLTEMETAYGRLKRSRHLIENEGIRAMSFSYIRKRKFFRLGEFLRDVGLGRRNVGNLLWNLLLLSYAAKFKMKSLQREFLTMLDAGFCPDITTFNIRALAFSRMSLFWDLHLNLENMIYEKITPDLVTYGSVVDAYLDKRLCRSLNFALNRLNKEDSPTLGTDPFVFEALGKGDFHSSSEAFMEYNNQRKWTYQKLITIYLRKRYRSNQIFWNC</sequence>
<dbReference type="Proteomes" id="UP001159364">
    <property type="component" value="Linkage Group LG04"/>
</dbReference>
<keyword evidence="1" id="KW-0677">Repeat</keyword>
<dbReference type="PANTHER" id="PTHR47493">
    <property type="entry name" value="OS08G0520200 PROTEIN"/>
    <property type="match status" value="1"/>
</dbReference>
<dbReference type="InterPro" id="IPR002885">
    <property type="entry name" value="PPR_rpt"/>
</dbReference>
<proteinExistence type="predicted"/>